<dbReference type="EMBL" id="JAAZSR010000819">
    <property type="protein sequence ID" value="NKX52878.1"/>
    <property type="molecule type" value="Genomic_DNA"/>
</dbReference>
<keyword evidence="2" id="KW-1185">Reference proteome</keyword>
<sequence>MATLDSRLTPAQLGLLDRWPGPWELIEDMSWQLQGITVLRLRAAAGEVVAKASGTAHHIGREIRAYRKITAPLAGRTPVLLHADAAEQVLVASYLPGRLVEGGPQEQTPGLFRQAGELLALLHRPRQRNNGYDGAVLNKIGDFADRAAGLVPAAQLSAVRRLAAAHRPAPRLLCATHG</sequence>
<dbReference type="SUPFAM" id="SSF56112">
    <property type="entry name" value="Protein kinase-like (PK-like)"/>
    <property type="match status" value="1"/>
</dbReference>
<gene>
    <name evidence="1" type="ORF">HER39_20335</name>
</gene>
<dbReference type="Proteomes" id="UP000523795">
    <property type="component" value="Unassembled WGS sequence"/>
</dbReference>
<evidence type="ECO:0000313" key="2">
    <source>
        <dbReference type="Proteomes" id="UP000523795"/>
    </source>
</evidence>
<accession>A0ABX1JV89</accession>
<name>A0ABX1JV89_9MICC</name>
<comment type="caution">
    <text evidence="1">The sequence shown here is derived from an EMBL/GenBank/DDBJ whole genome shotgun (WGS) entry which is preliminary data.</text>
</comment>
<feature type="non-terminal residue" evidence="1">
    <location>
        <position position="178"/>
    </location>
</feature>
<reference evidence="1 2" key="1">
    <citation type="submission" date="2020-04" db="EMBL/GenBank/DDBJ databases">
        <authorList>
            <person name="Liu S."/>
        </authorList>
    </citation>
    <scope>NUCLEOTIDE SEQUENCE [LARGE SCALE GENOMIC DNA]</scope>
    <source>
        <strain evidence="1 2">CGMCC 1.15091</strain>
    </source>
</reference>
<organism evidence="1 2">
    <name type="scientific">Arthrobacter deserti</name>
    <dbReference type="NCBI Taxonomy" id="1742687"/>
    <lineage>
        <taxon>Bacteria</taxon>
        <taxon>Bacillati</taxon>
        <taxon>Actinomycetota</taxon>
        <taxon>Actinomycetes</taxon>
        <taxon>Micrococcales</taxon>
        <taxon>Micrococcaceae</taxon>
        <taxon>Arthrobacter</taxon>
    </lineage>
</organism>
<dbReference type="InterPro" id="IPR011009">
    <property type="entry name" value="Kinase-like_dom_sf"/>
</dbReference>
<evidence type="ECO:0000313" key="1">
    <source>
        <dbReference type="EMBL" id="NKX52878.1"/>
    </source>
</evidence>
<protein>
    <submittedName>
        <fullName evidence="1">Aminoglycoside phosphotransferase family protein</fullName>
    </submittedName>
</protein>
<proteinExistence type="predicted"/>